<evidence type="ECO:0000313" key="5">
    <source>
        <dbReference type="EMBL" id="CAB4877219.1"/>
    </source>
</evidence>
<dbReference type="InterPro" id="IPR052350">
    <property type="entry name" value="Metallo-dep_Lactonases"/>
</dbReference>
<comment type="similarity">
    <text evidence="1">Belongs to the metallo-dependent hydrolases superfamily.</text>
</comment>
<dbReference type="PANTHER" id="PTHR43569:SF1">
    <property type="entry name" value="BLL3371 PROTEIN"/>
    <property type="match status" value="1"/>
</dbReference>
<evidence type="ECO:0000313" key="3">
    <source>
        <dbReference type="EMBL" id="CAB4726376.1"/>
    </source>
</evidence>
<protein>
    <submittedName>
        <fullName evidence="4">Unannotated protein</fullName>
    </submittedName>
</protein>
<dbReference type="InterPro" id="IPR006680">
    <property type="entry name" value="Amidohydro-rel"/>
</dbReference>
<sequence length="331" mass="37389">MTQLAPGTQEWLDQVVEDIVEPELPILDPHHHMWPQGQGLPYTRNDLHRDAGAGHNIVKTIFMECGSAYNREAPEHLRSLGETKYIADEALSDPNPLIAGIVSSIDLRRDDRDELLDMHVEASRGLFRGIRDALALATHPEAMMIPGHGIKDLYLDPAFRRGVARLGERGFTYDSWHYHHQNREFLELARATPGTTMVLDHFGTPVGVGPYATQRDEIFEQWKKDIAEIAKCPNVVAKIGGLAMPDNGFGWNTATRPPTSDEFNAQQSRYYLHAIECFGPSRCMLESNFPVDRLSLSYEVLWNAYKKMTNSFSASDRADLFYNTAARTYKV</sequence>
<accession>A0A6J6W2J2</accession>
<evidence type="ECO:0000256" key="1">
    <source>
        <dbReference type="ARBA" id="ARBA00038310"/>
    </source>
</evidence>
<name>A0A6J6W2J2_9ZZZZ</name>
<dbReference type="AlphaFoldDB" id="A0A6J6W2J2"/>
<dbReference type="InterPro" id="IPR032466">
    <property type="entry name" value="Metal_Hydrolase"/>
</dbReference>
<reference evidence="4" key="1">
    <citation type="submission" date="2020-05" db="EMBL/GenBank/DDBJ databases">
        <authorList>
            <person name="Chiriac C."/>
            <person name="Salcher M."/>
            <person name="Ghai R."/>
            <person name="Kavagutti S V."/>
        </authorList>
    </citation>
    <scope>NUCLEOTIDE SEQUENCE</scope>
</reference>
<evidence type="ECO:0000313" key="6">
    <source>
        <dbReference type="EMBL" id="CAB4906237.1"/>
    </source>
</evidence>
<dbReference type="GO" id="GO:0016787">
    <property type="term" value="F:hydrolase activity"/>
    <property type="evidence" value="ECO:0007669"/>
    <property type="project" value="InterPro"/>
</dbReference>
<feature type="domain" description="Amidohydrolase-related" evidence="2">
    <location>
        <begin position="81"/>
        <end position="330"/>
    </location>
</feature>
<dbReference type="Gene3D" id="3.20.20.140">
    <property type="entry name" value="Metal-dependent hydrolases"/>
    <property type="match status" value="1"/>
</dbReference>
<dbReference type="EMBL" id="CAFBMF010000086">
    <property type="protein sequence ID" value="CAB4906237.1"/>
    <property type="molecule type" value="Genomic_DNA"/>
</dbReference>
<organism evidence="4">
    <name type="scientific">freshwater metagenome</name>
    <dbReference type="NCBI Taxonomy" id="449393"/>
    <lineage>
        <taxon>unclassified sequences</taxon>
        <taxon>metagenomes</taxon>
        <taxon>ecological metagenomes</taxon>
    </lineage>
</organism>
<evidence type="ECO:0000313" key="4">
    <source>
        <dbReference type="EMBL" id="CAB4776987.1"/>
    </source>
</evidence>
<gene>
    <name evidence="3" type="ORF">UFOPK2658_01419</name>
    <name evidence="4" type="ORF">UFOPK2880_01174</name>
    <name evidence="5" type="ORF">UFOPK3304_01338</name>
    <name evidence="6" type="ORF">UFOPK3494_01225</name>
</gene>
<dbReference type="EMBL" id="CAEZYH010000073">
    <property type="protein sequence ID" value="CAB4726376.1"/>
    <property type="molecule type" value="Genomic_DNA"/>
</dbReference>
<evidence type="ECO:0000259" key="2">
    <source>
        <dbReference type="Pfam" id="PF04909"/>
    </source>
</evidence>
<dbReference type="EMBL" id="CAFBLJ010000078">
    <property type="protein sequence ID" value="CAB4877219.1"/>
    <property type="molecule type" value="Genomic_DNA"/>
</dbReference>
<dbReference type="SUPFAM" id="SSF51556">
    <property type="entry name" value="Metallo-dependent hydrolases"/>
    <property type="match status" value="1"/>
</dbReference>
<proteinExistence type="inferred from homology"/>
<dbReference type="EMBL" id="CAEZZP010000075">
    <property type="protein sequence ID" value="CAB4776987.1"/>
    <property type="molecule type" value="Genomic_DNA"/>
</dbReference>
<dbReference type="Pfam" id="PF04909">
    <property type="entry name" value="Amidohydro_2"/>
    <property type="match status" value="1"/>
</dbReference>
<dbReference type="PANTHER" id="PTHR43569">
    <property type="entry name" value="AMIDOHYDROLASE"/>
    <property type="match status" value="1"/>
</dbReference>